<protein>
    <submittedName>
        <fullName evidence="1">Uncharacterized protein</fullName>
    </submittedName>
</protein>
<dbReference type="Proteomes" id="UP000008743">
    <property type="component" value="Unassembled WGS sequence"/>
</dbReference>
<evidence type="ECO:0000313" key="1">
    <source>
        <dbReference type="EMBL" id="KJE91495.1"/>
    </source>
</evidence>
<dbReference type="EMBL" id="KE346362">
    <property type="protein sequence ID" value="KJE91495.1"/>
    <property type="molecule type" value="Genomic_DNA"/>
</dbReference>
<proteinExistence type="predicted"/>
<keyword evidence="2" id="KW-1185">Reference proteome</keyword>
<organism evidence="1 2">
    <name type="scientific">Capsaspora owczarzaki (strain ATCC 30864)</name>
    <dbReference type="NCBI Taxonomy" id="595528"/>
    <lineage>
        <taxon>Eukaryota</taxon>
        <taxon>Filasterea</taxon>
        <taxon>Capsaspora</taxon>
    </lineage>
</organism>
<dbReference type="AlphaFoldDB" id="A0A0D2WLL9"/>
<accession>A0A0D2WLL9</accession>
<name>A0A0D2WLL9_CAPO3</name>
<gene>
    <name evidence="1" type="ORF">CAOG_002624</name>
</gene>
<dbReference type="RefSeq" id="XP_004349374.1">
    <property type="nucleotide sequence ID" value="XM_004349324.1"/>
</dbReference>
<reference evidence="2" key="1">
    <citation type="submission" date="2011-02" db="EMBL/GenBank/DDBJ databases">
        <title>The Genome Sequence of Capsaspora owczarzaki ATCC 30864.</title>
        <authorList>
            <person name="Russ C."/>
            <person name="Cuomo C."/>
            <person name="Burger G."/>
            <person name="Gray M.W."/>
            <person name="Holland P.W.H."/>
            <person name="King N."/>
            <person name="Lang F.B.F."/>
            <person name="Roger A.J."/>
            <person name="Ruiz-Trillo I."/>
            <person name="Young S.K."/>
            <person name="Zeng Q."/>
            <person name="Gargeya S."/>
            <person name="Alvarado L."/>
            <person name="Berlin A."/>
            <person name="Chapman S.B."/>
            <person name="Chen Z."/>
            <person name="Freedman E."/>
            <person name="Gellesch M."/>
            <person name="Goldberg J."/>
            <person name="Griggs A."/>
            <person name="Gujja S."/>
            <person name="Heilman E."/>
            <person name="Heiman D."/>
            <person name="Howarth C."/>
            <person name="Mehta T."/>
            <person name="Neiman D."/>
            <person name="Pearson M."/>
            <person name="Roberts A."/>
            <person name="Saif S."/>
            <person name="Shea T."/>
            <person name="Shenoy N."/>
            <person name="Sisk P."/>
            <person name="Stolte C."/>
            <person name="Sykes S."/>
            <person name="White J."/>
            <person name="Yandava C."/>
            <person name="Haas B."/>
            <person name="Nusbaum C."/>
            <person name="Birren B."/>
        </authorList>
    </citation>
    <scope>NUCLEOTIDE SEQUENCE</scope>
    <source>
        <strain evidence="2">ATCC 30864</strain>
    </source>
</reference>
<sequence>MFPTAGDQNDDTQTIDLEELRIRLVDQNAPSAELNEVMELLQLAFTADSTAGQRASISDDALGLIVQLFFQLFDEENERLFRVVGRTIAFWLYNNETAKRRLREQTFTMSPAKSPLTFLAHLNDRFQTPQDSQNSKHLSTIALILQNWVYREPVAQLQVFDSAVFDAVVRHLHHVSLSRLSDIKKEMLFVQRACQVFVEINIGECLSQAVEDAKRFVNLLAEVFEICFAVPLAHEPCLEALDAIIQLHPTNMFELPESTVSHIIMLLGGVPDDQALLQGLLDRAHPHRIIVLPTRIVSAVANFDLCEL</sequence>
<evidence type="ECO:0000313" key="2">
    <source>
        <dbReference type="Proteomes" id="UP000008743"/>
    </source>
</evidence>
<dbReference type="InParanoid" id="A0A0D2WLL9"/>